<dbReference type="Proteomes" id="UP000190648">
    <property type="component" value="Unassembled WGS sequence"/>
</dbReference>
<protein>
    <submittedName>
        <fullName evidence="1">Uncharacterized protein</fullName>
    </submittedName>
</protein>
<accession>A0A1V4KVK7</accession>
<organism evidence="1 2">
    <name type="scientific">Patagioenas fasciata monilis</name>
    <dbReference type="NCBI Taxonomy" id="372326"/>
    <lineage>
        <taxon>Eukaryota</taxon>
        <taxon>Metazoa</taxon>
        <taxon>Chordata</taxon>
        <taxon>Craniata</taxon>
        <taxon>Vertebrata</taxon>
        <taxon>Euteleostomi</taxon>
        <taxon>Archelosauria</taxon>
        <taxon>Archosauria</taxon>
        <taxon>Dinosauria</taxon>
        <taxon>Saurischia</taxon>
        <taxon>Theropoda</taxon>
        <taxon>Coelurosauria</taxon>
        <taxon>Aves</taxon>
        <taxon>Neognathae</taxon>
        <taxon>Neoaves</taxon>
        <taxon>Columbimorphae</taxon>
        <taxon>Columbiformes</taxon>
        <taxon>Columbidae</taxon>
        <taxon>Patagioenas</taxon>
    </lineage>
</organism>
<proteinExistence type="predicted"/>
<reference evidence="1 2" key="1">
    <citation type="submission" date="2016-02" db="EMBL/GenBank/DDBJ databases">
        <title>Band-tailed pigeon sequencing and assembly.</title>
        <authorList>
            <person name="Soares A.E."/>
            <person name="Novak B.J."/>
            <person name="Rice E.S."/>
            <person name="O'Connell B."/>
            <person name="Chang D."/>
            <person name="Weber S."/>
            <person name="Shapiro B."/>
        </authorList>
    </citation>
    <scope>NUCLEOTIDE SEQUENCE [LARGE SCALE GENOMIC DNA]</scope>
    <source>
        <strain evidence="1">BTP2013</strain>
        <tissue evidence="1">Blood</tissue>
    </source>
</reference>
<evidence type="ECO:0000313" key="1">
    <source>
        <dbReference type="EMBL" id="OPJ88472.1"/>
    </source>
</evidence>
<keyword evidence="2" id="KW-1185">Reference proteome</keyword>
<evidence type="ECO:0000313" key="2">
    <source>
        <dbReference type="Proteomes" id="UP000190648"/>
    </source>
</evidence>
<dbReference type="OrthoDB" id="9890799at2759"/>
<dbReference type="AlphaFoldDB" id="A0A1V4KVK7"/>
<dbReference type="EMBL" id="LSYS01001520">
    <property type="protein sequence ID" value="OPJ88472.1"/>
    <property type="molecule type" value="Genomic_DNA"/>
</dbReference>
<name>A0A1V4KVK7_PATFA</name>
<comment type="caution">
    <text evidence="1">The sequence shown here is derived from an EMBL/GenBank/DDBJ whole genome shotgun (WGS) entry which is preliminary data.</text>
</comment>
<dbReference type="STRING" id="372326.A0A1V4KVK7"/>
<gene>
    <name evidence="1" type="ORF">AV530_003026</name>
</gene>
<sequence>MKLVNVRAIDTLFSDVAEAFNEQHGDHSDMLRAARGLREGKQVPEKLKRVQRHMGELSRSTKRVLARTTTLREMICSVLRSQTELEERIKTANPEYLDQVRLESNLRENMQKLSLAKELSEQYDGAARSVLREMAKLAGSVLERAPETGAE</sequence>